<evidence type="ECO:0000259" key="11">
    <source>
        <dbReference type="Pfam" id="PF00149"/>
    </source>
</evidence>
<feature type="binding site" evidence="10">
    <location>
        <position position="205"/>
    </location>
    <ligand>
        <name>substrate</name>
    </ligand>
</feature>
<dbReference type="InterPro" id="IPR043461">
    <property type="entry name" value="LpxH-like"/>
</dbReference>
<comment type="similarity">
    <text evidence="10">Belongs to the LpxH family.</text>
</comment>
<dbReference type="RefSeq" id="WP_269357344.1">
    <property type="nucleotide sequence ID" value="NZ_JAPWHE010000002.1"/>
</dbReference>
<keyword evidence="13" id="KW-1185">Reference proteome</keyword>
<comment type="pathway">
    <text evidence="10">Glycolipid biosynthesis; lipid IV(A) biosynthesis; lipid IV(A) from (3R)-3-hydroxytetradecanoyl-[acyl-carrier-protein] and UDP-N-acetyl-alpha-D-glucosamine: step 4/6.</text>
</comment>
<evidence type="ECO:0000256" key="10">
    <source>
        <dbReference type="HAMAP-Rule" id="MF_00575"/>
    </source>
</evidence>
<feature type="binding site" evidence="10">
    <location>
        <position position="177"/>
    </location>
    <ligand>
        <name>substrate</name>
    </ligand>
</feature>
<comment type="subcellular location">
    <subcellularLocation>
        <location evidence="10">Cell inner membrane</location>
        <topology evidence="10">Peripheral membrane protein</topology>
        <orientation evidence="10">Cytoplasmic side</orientation>
    </subcellularLocation>
</comment>
<keyword evidence="5 10" id="KW-0479">Metal-binding</keyword>
<dbReference type="PANTHER" id="PTHR34990">
    <property type="entry name" value="UDP-2,3-DIACYLGLUCOSAMINE HYDROLASE-RELATED"/>
    <property type="match status" value="1"/>
</dbReference>
<comment type="caution">
    <text evidence="10">Lacks conserved residue(s) required for the propagation of feature annotation.</text>
</comment>
<comment type="catalytic activity">
    <reaction evidence="10">
        <text>UDP-2-N,3-O-bis[(3R)-3-hydroxytetradecanoyl]-alpha-D-glucosamine + H2O = 2-N,3-O-bis[(3R)-3-hydroxytetradecanoyl]-alpha-D-glucosaminyl 1-phosphate + UMP + 2 H(+)</text>
        <dbReference type="Rhea" id="RHEA:25213"/>
        <dbReference type="ChEBI" id="CHEBI:15377"/>
        <dbReference type="ChEBI" id="CHEBI:15378"/>
        <dbReference type="ChEBI" id="CHEBI:57865"/>
        <dbReference type="ChEBI" id="CHEBI:57957"/>
        <dbReference type="ChEBI" id="CHEBI:78847"/>
        <dbReference type="EC" id="3.6.1.54"/>
    </reaction>
</comment>
<feature type="binding site" evidence="10">
    <location>
        <position position="48"/>
    </location>
    <ligand>
        <name>Mn(2+)</name>
        <dbReference type="ChEBI" id="CHEBI:29035"/>
        <label>1</label>
    </ligand>
</feature>
<proteinExistence type="inferred from homology"/>
<evidence type="ECO:0000256" key="2">
    <source>
        <dbReference type="ARBA" id="ARBA00022516"/>
    </source>
</evidence>
<dbReference type="InterPro" id="IPR004843">
    <property type="entry name" value="Calcineurin-like_PHP"/>
</dbReference>
<comment type="caution">
    <text evidence="12">The sequence shown here is derived from an EMBL/GenBank/DDBJ whole genome shotgun (WGS) entry which is preliminary data.</text>
</comment>
<dbReference type="NCBIfam" id="NF003743">
    <property type="entry name" value="PRK05340.1"/>
    <property type="match status" value="1"/>
</dbReference>
<dbReference type="Gene3D" id="3.60.21.10">
    <property type="match status" value="1"/>
</dbReference>
<evidence type="ECO:0000313" key="13">
    <source>
        <dbReference type="Proteomes" id="UP001068379"/>
    </source>
</evidence>
<feature type="binding site" evidence="10">
    <location>
        <position position="15"/>
    </location>
    <ligand>
        <name>Mn(2+)</name>
        <dbReference type="ChEBI" id="CHEBI:29035"/>
        <label>1</label>
    </ligand>
</feature>
<protein>
    <recommendedName>
        <fullName evidence="10">UDP-2,3-diacylglucosamine hydrolase</fullName>
        <ecNumber evidence="10">3.6.1.54</ecNumber>
    </recommendedName>
    <alternativeName>
        <fullName evidence="10">UDP-2,3-diacylglucosamine diphosphatase</fullName>
    </alternativeName>
</protein>
<feature type="binding site" evidence="10">
    <location>
        <position position="205"/>
    </location>
    <ligand>
        <name>Mn(2+)</name>
        <dbReference type="ChEBI" id="CHEBI:29035"/>
        <label>2</label>
    </ligand>
</feature>
<keyword evidence="6 10" id="KW-0378">Hydrolase</keyword>
<keyword evidence="9 10" id="KW-0464">Manganese</keyword>
<feature type="binding site" evidence="10">
    <location>
        <begin position="89"/>
        <end position="90"/>
    </location>
    <ligand>
        <name>substrate</name>
    </ligand>
</feature>
<evidence type="ECO:0000313" key="12">
    <source>
        <dbReference type="EMBL" id="MCZ4329361.1"/>
    </source>
</evidence>
<reference evidence="12" key="1">
    <citation type="submission" date="2022-12" db="EMBL/GenBank/DDBJ databases">
        <title>Bacterial isolates from different developmental stages of Nematostella vectensis.</title>
        <authorList>
            <person name="Fraune S."/>
        </authorList>
    </citation>
    <scope>NUCLEOTIDE SEQUENCE</scope>
    <source>
        <strain evidence="12">G21619-S1</strain>
    </source>
</reference>
<organism evidence="12 13">
    <name type="scientific">Castellaniella denitrificans</name>
    <dbReference type="NCBI Taxonomy" id="56119"/>
    <lineage>
        <taxon>Bacteria</taxon>
        <taxon>Pseudomonadati</taxon>
        <taxon>Pseudomonadota</taxon>
        <taxon>Betaproteobacteria</taxon>
        <taxon>Burkholderiales</taxon>
        <taxon>Alcaligenaceae</taxon>
        <taxon>Castellaniella</taxon>
    </lineage>
</organism>
<evidence type="ECO:0000256" key="3">
    <source>
        <dbReference type="ARBA" id="ARBA00022519"/>
    </source>
</evidence>
<evidence type="ECO:0000256" key="6">
    <source>
        <dbReference type="ARBA" id="ARBA00022801"/>
    </source>
</evidence>
<dbReference type="SUPFAM" id="SSF56300">
    <property type="entry name" value="Metallo-dependent phosphatases"/>
    <property type="match status" value="1"/>
</dbReference>
<keyword evidence="4 10" id="KW-0441">Lipid A biosynthesis</keyword>
<feature type="binding site" evidence="10">
    <location>
        <position position="207"/>
    </location>
    <ligand>
        <name>Mn(2+)</name>
        <dbReference type="ChEBI" id="CHEBI:29035"/>
        <label>1</label>
    </ligand>
</feature>
<evidence type="ECO:0000256" key="9">
    <source>
        <dbReference type="ARBA" id="ARBA00023211"/>
    </source>
</evidence>
<keyword evidence="3 10" id="KW-0997">Cell inner membrane</keyword>
<feature type="binding site" evidence="10">
    <location>
        <position position="89"/>
    </location>
    <ligand>
        <name>Mn(2+)</name>
        <dbReference type="ChEBI" id="CHEBI:29035"/>
        <label>2</label>
    </ligand>
</feature>
<evidence type="ECO:0000256" key="5">
    <source>
        <dbReference type="ARBA" id="ARBA00022723"/>
    </source>
</evidence>
<evidence type="ECO:0000256" key="8">
    <source>
        <dbReference type="ARBA" id="ARBA00023136"/>
    </source>
</evidence>
<comment type="cofactor">
    <cofactor evidence="10">
        <name>Mn(2+)</name>
        <dbReference type="ChEBI" id="CHEBI:29035"/>
    </cofactor>
    <text evidence="10">Binds 2 Mn(2+) ions per subunit in a binuclear metal center.</text>
</comment>
<name>A0ABT4M215_9BURK</name>
<accession>A0ABT4M215</accession>
<keyword evidence="1 10" id="KW-1003">Cell membrane</keyword>
<dbReference type="HAMAP" id="MF_00575">
    <property type="entry name" value="LpxH"/>
    <property type="match status" value="1"/>
</dbReference>
<dbReference type="CDD" id="cd07398">
    <property type="entry name" value="MPP_YbbF-LpxH"/>
    <property type="match status" value="1"/>
</dbReference>
<comment type="function">
    <text evidence="10">Hydrolyzes the pyrophosphate bond of UDP-2,3-diacylglucosamine to yield 2,3-diacylglucosamine 1-phosphate (lipid X) and UMP by catalyzing the attack of water at the alpha-P atom. Involved in the biosynthesis of lipid A, a phosphorylated glycolipid that anchors the lipopolysaccharide to the outer membrane of the cell.</text>
</comment>
<gene>
    <name evidence="10" type="primary">lpxH</name>
    <name evidence="12" type="ORF">O4H32_05245</name>
</gene>
<feature type="binding site" evidence="10">
    <location>
        <position position="132"/>
    </location>
    <ligand>
        <name>substrate</name>
    </ligand>
</feature>
<dbReference type="EC" id="3.6.1.54" evidence="10"/>
<keyword evidence="2 10" id="KW-0444">Lipid biosynthesis</keyword>
<dbReference type="InterPro" id="IPR010138">
    <property type="entry name" value="UDP-diacylglucosamine_Hdrlase"/>
</dbReference>
<feature type="binding site" evidence="10">
    <location>
        <position position="124"/>
    </location>
    <ligand>
        <name>Mn(2+)</name>
        <dbReference type="ChEBI" id="CHEBI:29035"/>
        <label>2</label>
    </ligand>
</feature>
<sequence>MNKQALRGAIWIASDIHLGEAVPETARAFYAFLDRARRHADALVLCGDLFDAWIGDDHALRTPPAWLAAALDELRATADAIPLWLARGNRDFLMGRTLADALGARLLDTPAVLDTDAGPILLAHGDEFCTDDLAYQRFRRIVRTPWIQRVFLALPLGLRRAIAARARARSRQARKTKSMAIMDVNPAAIARALRGAGCDILIHGHTHRPAIHALDLDGRAARRYVLPDWECDSDAPPRGGWIEIDATGIRLVTDQAPAD</sequence>
<dbReference type="Proteomes" id="UP001068379">
    <property type="component" value="Unassembled WGS sequence"/>
</dbReference>
<evidence type="ECO:0000256" key="4">
    <source>
        <dbReference type="ARBA" id="ARBA00022556"/>
    </source>
</evidence>
<keyword evidence="7 10" id="KW-0443">Lipid metabolism</keyword>
<dbReference type="GO" id="GO:0016787">
    <property type="term" value="F:hydrolase activity"/>
    <property type="evidence" value="ECO:0007669"/>
    <property type="project" value="UniProtKB-KW"/>
</dbReference>
<dbReference type="InterPro" id="IPR029052">
    <property type="entry name" value="Metallo-depent_PP-like"/>
</dbReference>
<dbReference type="PANTHER" id="PTHR34990:SF1">
    <property type="entry name" value="UDP-2,3-DIACYLGLUCOSAMINE HYDROLASE"/>
    <property type="match status" value="1"/>
</dbReference>
<keyword evidence="8 10" id="KW-0472">Membrane</keyword>
<evidence type="ECO:0000256" key="7">
    <source>
        <dbReference type="ARBA" id="ARBA00023098"/>
    </source>
</evidence>
<feature type="binding site" evidence="10">
    <location>
        <position position="170"/>
    </location>
    <ligand>
        <name>substrate</name>
    </ligand>
</feature>
<evidence type="ECO:0000256" key="1">
    <source>
        <dbReference type="ARBA" id="ARBA00022475"/>
    </source>
</evidence>
<dbReference type="Pfam" id="PF00149">
    <property type="entry name" value="Metallophos"/>
    <property type="match status" value="1"/>
</dbReference>
<dbReference type="NCBIfam" id="TIGR01854">
    <property type="entry name" value="lipid_A_lpxH"/>
    <property type="match status" value="1"/>
</dbReference>
<dbReference type="EMBL" id="JAPWHE010000002">
    <property type="protein sequence ID" value="MCZ4329361.1"/>
    <property type="molecule type" value="Genomic_DNA"/>
</dbReference>
<feature type="binding site" evidence="10">
    <location>
        <position position="17"/>
    </location>
    <ligand>
        <name>Mn(2+)</name>
        <dbReference type="ChEBI" id="CHEBI:29035"/>
        <label>1</label>
    </ligand>
</feature>
<feature type="binding site" evidence="10">
    <location>
        <position position="48"/>
    </location>
    <ligand>
        <name>Mn(2+)</name>
        <dbReference type="ChEBI" id="CHEBI:29035"/>
        <label>2</label>
    </ligand>
</feature>
<feature type="domain" description="Calcineurin-like phosphoesterase" evidence="11">
    <location>
        <begin position="10"/>
        <end position="209"/>
    </location>
</feature>